<comment type="similarity">
    <text evidence="1 2">Belongs to the BioY family.</text>
</comment>
<proteinExistence type="inferred from homology"/>
<gene>
    <name evidence="4" type="ORF">SAMN04488700_0422</name>
</gene>
<evidence type="ECO:0000256" key="2">
    <source>
        <dbReference type="PIRNR" id="PIRNR016661"/>
    </source>
</evidence>
<dbReference type="Gene3D" id="1.10.1760.20">
    <property type="match status" value="1"/>
</dbReference>
<reference evidence="4 5" key="1">
    <citation type="submission" date="2017-04" db="EMBL/GenBank/DDBJ databases">
        <authorList>
            <person name="Afonso C.L."/>
            <person name="Miller P.J."/>
            <person name="Scott M.A."/>
            <person name="Spackman E."/>
            <person name="Goraichik I."/>
            <person name="Dimitrov K.M."/>
            <person name="Suarez D.L."/>
            <person name="Swayne D.E."/>
        </authorList>
    </citation>
    <scope>NUCLEOTIDE SEQUENCE [LARGE SCALE GENOMIC DNA]</scope>
    <source>
        <strain evidence="4 5">LMG26642</strain>
    </source>
</reference>
<dbReference type="GO" id="GO:0015225">
    <property type="term" value="F:biotin transmembrane transporter activity"/>
    <property type="evidence" value="ECO:0007669"/>
    <property type="project" value="UniProtKB-UniRule"/>
</dbReference>
<dbReference type="AlphaFoldDB" id="A0A1X7MSW6"/>
<dbReference type="EMBL" id="FXBJ01000002">
    <property type="protein sequence ID" value="SMH27043.1"/>
    <property type="molecule type" value="Genomic_DNA"/>
</dbReference>
<keyword evidence="3" id="KW-0812">Transmembrane</keyword>
<keyword evidence="2 3" id="KW-0472">Membrane</keyword>
<dbReference type="STRING" id="1073423.SAMN04488700_0422"/>
<keyword evidence="5" id="KW-1185">Reference proteome</keyword>
<keyword evidence="3" id="KW-1133">Transmembrane helix</keyword>
<dbReference type="RefSeq" id="WP_234987781.1">
    <property type="nucleotide sequence ID" value="NZ_FOAH01000029.1"/>
</dbReference>
<dbReference type="GO" id="GO:0005886">
    <property type="term" value="C:plasma membrane"/>
    <property type="evidence" value="ECO:0007669"/>
    <property type="project" value="UniProtKB-SubCell"/>
</dbReference>
<keyword evidence="2" id="KW-1003">Cell membrane</keyword>
<accession>A0A1X7MSW6</accession>
<evidence type="ECO:0000256" key="3">
    <source>
        <dbReference type="SAM" id="Phobius"/>
    </source>
</evidence>
<feature type="transmembrane region" description="Helical" evidence="3">
    <location>
        <begin position="77"/>
        <end position="94"/>
    </location>
</feature>
<evidence type="ECO:0000313" key="4">
    <source>
        <dbReference type="EMBL" id="SMH27043.1"/>
    </source>
</evidence>
<keyword evidence="2" id="KW-0813">Transport</keyword>
<organism evidence="4 5">
    <name type="scientific">Carnobacterium iners</name>
    <dbReference type="NCBI Taxonomy" id="1073423"/>
    <lineage>
        <taxon>Bacteria</taxon>
        <taxon>Bacillati</taxon>
        <taxon>Bacillota</taxon>
        <taxon>Bacilli</taxon>
        <taxon>Lactobacillales</taxon>
        <taxon>Carnobacteriaceae</taxon>
        <taxon>Carnobacterium</taxon>
    </lineage>
</organism>
<feature type="transmembrane region" description="Helical" evidence="3">
    <location>
        <begin position="7"/>
        <end position="24"/>
    </location>
</feature>
<dbReference type="PIRSF" id="PIRSF016661">
    <property type="entry name" value="BioY"/>
    <property type="match status" value="1"/>
</dbReference>
<dbReference type="PANTHER" id="PTHR34295">
    <property type="entry name" value="BIOTIN TRANSPORTER BIOY"/>
    <property type="match status" value="1"/>
</dbReference>
<comment type="subcellular location">
    <subcellularLocation>
        <location evidence="2">Cell membrane</location>
        <topology evidence="2">Multi-pass membrane protein</topology>
    </subcellularLocation>
</comment>
<protein>
    <recommendedName>
        <fullName evidence="2">Biotin transporter</fullName>
    </recommendedName>
</protein>
<dbReference type="InterPro" id="IPR003784">
    <property type="entry name" value="BioY"/>
</dbReference>
<name>A0A1X7MSW6_9LACT</name>
<feature type="transmembrane region" description="Helical" evidence="3">
    <location>
        <begin position="106"/>
        <end position="131"/>
    </location>
</feature>
<dbReference type="Proteomes" id="UP000193435">
    <property type="component" value="Unassembled WGS sequence"/>
</dbReference>
<dbReference type="PANTHER" id="PTHR34295:SF1">
    <property type="entry name" value="BIOTIN TRANSPORTER BIOY"/>
    <property type="match status" value="1"/>
</dbReference>
<evidence type="ECO:0000313" key="5">
    <source>
        <dbReference type="Proteomes" id="UP000193435"/>
    </source>
</evidence>
<feature type="transmembrane region" description="Helical" evidence="3">
    <location>
        <begin position="137"/>
        <end position="164"/>
    </location>
</feature>
<dbReference type="Pfam" id="PF02632">
    <property type="entry name" value="BioY"/>
    <property type="match status" value="1"/>
</dbReference>
<evidence type="ECO:0000256" key="1">
    <source>
        <dbReference type="ARBA" id="ARBA00010692"/>
    </source>
</evidence>
<sequence length="175" mass="18720">MKLSTRDITYCSIMAALTLISGFLTIPLGPIPLTIQTLVVLLTGLLLSKRNALISQGIHLLLALLIGGFQALLSPSFGFIFGFAAGAYVIAFIIERYGFTIKLTTLAVFIGSVVIYSIGLPYMTVILNSYLGGNFSIVQILQMGLIVFIPGDIVKAILAVVIGLRLRGKVARSQS</sequence>